<dbReference type="Pfam" id="PF21307">
    <property type="entry name" value="Glyco_hydro_95_C"/>
    <property type="match status" value="1"/>
</dbReference>
<evidence type="ECO:0000313" key="4">
    <source>
        <dbReference type="EMBL" id="MDO5973484.1"/>
    </source>
</evidence>
<reference evidence="4" key="1">
    <citation type="submission" date="2023-07" db="EMBL/GenBank/DDBJ databases">
        <title>Two novel species in the genus Flavivirga.</title>
        <authorList>
            <person name="Kwon K."/>
        </authorList>
    </citation>
    <scope>NUCLEOTIDE SEQUENCE</scope>
    <source>
        <strain evidence="4">KACC 14158</strain>
    </source>
</reference>
<dbReference type="Proteomes" id="UP001176806">
    <property type="component" value="Unassembled WGS sequence"/>
</dbReference>
<feature type="domain" description="Glycosyl hydrolase family 95 N-terminal" evidence="1">
    <location>
        <begin position="61"/>
        <end position="295"/>
    </location>
</feature>
<evidence type="ECO:0000259" key="3">
    <source>
        <dbReference type="Pfam" id="PF22124"/>
    </source>
</evidence>
<dbReference type="InterPro" id="IPR012341">
    <property type="entry name" value="6hp_glycosidase-like_sf"/>
</dbReference>
<dbReference type="PANTHER" id="PTHR31084">
    <property type="entry name" value="ALPHA-L-FUCOSIDASE 2"/>
    <property type="match status" value="1"/>
</dbReference>
<proteinExistence type="predicted"/>
<feature type="domain" description="Alpha fucosidase A-like C-terminal" evidence="2">
    <location>
        <begin position="719"/>
        <end position="787"/>
    </location>
</feature>
<dbReference type="GO" id="GO:0016787">
    <property type="term" value="F:hydrolase activity"/>
    <property type="evidence" value="ECO:0007669"/>
    <property type="project" value="UniProtKB-KW"/>
</dbReference>
<dbReference type="InterPro" id="IPR027414">
    <property type="entry name" value="GH95_N_dom"/>
</dbReference>
<evidence type="ECO:0000313" key="5">
    <source>
        <dbReference type="Proteomes" id="UP001176806"/>
    </source>
</evidence>
<sequence>MKLKLRISIIIKNNKRIDMSRNWNFSKTKGIMKFIVSFFLLGSFISCQQTNEDLTETPLKIWFKQPTAKWNQGLPIGNGSLGAMIYGKPNKEIICLNEETIWTGGKDYNRDKKDAGKYIDTIQKLLFAEAYMDAEALVQDKILTNRLSKGKNTYQMLGNLFVESEGLDSIVNYTRELDINKSVATTKFENEGVTYTRNYFSSFPDKAMVYKYTANKEGKINIASWVKRNEQTKISVTEDRIEFSEHVGNGHGVKFHAIVHFETKGGTSKVENGKLVISHADEVLIKVVASSNYRGLDPENDTKNTLNRIAEVSYKDLLNKHVSDYQSLFNRLSFKISDSTGDEFPTDVRLKKVKKGATDNYLTQLQYHFGRYLLISSSRPGNLPANLQGIWANGFTPPWNSDYHININVQMNYWMAEMTNLTECHEPFLDYIDNLREMGRLTAQRTYNARGFVAHHTSDAWYTTAAFGKARYGMWPMGAAWCCQHLFTHYEYTEDKEYLKNKAYPIMKEAALFFVDFMVKDPKTGLLVTGPSVSPENNFLTKDGKKGTLNMGPTMDREIVFELFNNCIKAADILNIDRDFSAILKRKIKQMPPLKIGSDGRLLEWVEELEEAEPGHRHISHLYALHPSNQISKSKTPELFEAAKKTIAGRLSKGGGHTGWSRAWIINFYARLLEGDKAYENILALQRKSTLPNLLDVHPPFQIDGNFGVVSGITEMLLQSHNDEVHILPALPSAWVSGSIQGIVAKKGFEIDMKWEENKLKTLVVISKLGNTLNLRYNNEVKKIETKKGDVLEFNY</sequence>
<dbReference type="InterPro" id="IPR016518">
    <property type="entry name" value="Alpha-L-fucosidase"/>
</dbReference>
<dbReference type="EMBL" id="JAUOEL010000001">
    <property type="protein sequence ID" value="MDO5973484.1"/>
    <property type="molecule type" value="Genomic_DNA"/>
</dbReference>
<keyword evidence="4" id="KW-0378">Hydrolase</keyword>
<accession>A0ABT8WJZ6</accession>
<dbReference type="PANTHER" id="PTHR31084:SF0">
    <property type="entry name" value="ALPHA-L-FUCOSIDASE 2"/>
    <property type="match status" value="1"/>
</dbReference>
<name>A0ABT8WJZ6_9FLAO</name>
<dbReference type="Gene3D" id="1.50.10.10">
    <property type="match status" value="1"/>
</dbReference>
<protein>
    <submittedName>
        <fullName evidence="4">Glycoside hydrolase family 95 protein</fullName>
    </submittedName>
</protein>
<feature type="domain" description="Glycosyl hydrolase family 95 catalytic" evidence="3">
    <location>
        <begin position="313"/>
        <end position="717"/>
    </location>
</feature>
<dbReference type="InterPro" id="IPR054363">
    <property type="entry name" value="GH95_cat"/>
</dbReference>
<keyword evidence="5" id="KW-1185">Reference proteome</keyword>
<dbReference type="Pfam" id="PF14498">
    <property type="entry name" value="Glyco_hyd_65N_2"/>
    <property type="match status" value="1"/>
</dbReference>
<evidence type="ECO:0000259" key="2">
    <source>
        <dbReference type="Pfam" id="PF21307"/>
    </source>
</evidence>
<dbReference type="InterPro" id="IPR008928">
    <property type="entry name" value="6-hairpin_glycosidase_sf"/>
</dbReference>
<dbReference type="PIRSF" id="PIRSF007663">
    <property type="entry name" value="UCP007663"/>
    <property type="match status" value="1"/>
</dbReference>
<gene>
    <name evidence="4" type="ORF">Q4Q40_04735</name>
</gene>
<dbReference type="Pfam" id="PF22124">
    <property type="entry name" value="Glyco_hydro_95_cat"/>
    <property type="match status" value="1"/>
</dbReference>
<comment type="caution">
    <text evidence="4">The sequence shown here is derived from an EMBL/GenBank/DDBJ whole genome shotgun (WGS) entry which is preliminary data.</text>
</comment>
<organism evidence="4 5">
    <name type="scientific">Flavivirga jejuensis</name>
    <dbReference type="NCBI Taxonomy" id="870487"/>
    <lineage>
        <taxon>Bacteria</taxon>
        <taxon>Pseudomonadati</taxon>
        <taxon>Bacteroidota</taxon>
        <taxon>Flavobacteriia</taxon>
        <taxon>Flavobacteriales</taxon>
        <taxon>Flavobacteriaceae</taxon>
        <taxon>Flavivirga</taxon>
    </lineage>
</organism>
<evidence type="ECO:0000259" key="1">
    <source>
        <dbReference type="Pfam" id="PF14498"/>
    </source>
</evidence>
<dbReference type="RefSeq" id="WP_303300576.1">
    <property type="nucleotide sequence ID" value="NZ_BAABDA010000042.1"/>
</dbReference>
<dbReference type="InterPro" id="IPR049053">
    <property type="entry name" value="AFCA-like_C"/>
</dbReference>
<dbReference type="SUPFAM" id="SSF48208">
    <property type="entry name" value="Six-hairpin glycosidases"/>
    <property type="match status" value="1"/>
</dbReference>